<feature type="transmembrane region" description="Helical" evidence="1">
    <location>
        <begin position="458"/>
        <end position="476"/>
    </location>
</feature>
<feature type="chain" id="PRO_5039942441" description="Nose resistant-to-fluoxetine protein N-terminal domain-containing protein" evidence="2">
    <location>
        <begin position="20"/>
        <end position="708"/>
    </location>
</feature>
<dbReference type="GO" id="GO:0016747">
    <property type="term" value="F:acyltransferase activity, transferring groups other than amino-acyl groups"/>
    <property type="evidence" value="ECO:0007669"/>
    <property type="project" value="InterPro"/>
</dbReference>
<organism evidence="4 5">
    <name type="scientific">Polypedilum vanderplanki</name>
    <name type="common">Sleeping chironomid midge</name>
    <dbReference type="NCBI Taxonomy" id="319348"/>
    <lineage>
        <taxon>Eukaryota</taxon>
        <taxon>Metazoa</taxon>
        <taxon>Ecdysozoa</taxon>
        <taxon>Arthropoda</taxon>
        <taxon>Hexapoda</taxon>
        <taxon>Insecta</taxon>
        <taxon>Pterygota</taxon>
        <taxon>Neoptera</taxon>
        <taxon>Endopterygota</taxon>
        <taxon>Diptera</taxon>
        <taxon>Nematocera</taxon>
        <taxon>Chironomoidea</taxon>
        <taxon>Chironomidae</taxon>
        <taxon>Chironominae</taxon>
        <taxon>Polypedilum</taxon>
        <taxon>Polypedilum</taxon>
    </lineage>
</organism>
<evidence type="ECO:0000256" key="1">
    <source>
        <dbReference type="SAM" id="Phobius"/>
    </source>
</evidence>
<keyword evidence="5" id="KW-1185">Reference proteome</keyword>
<feature type="transmembrane region" description="Helical" evidence="1">
    <location>
        <begin position="645"/>
        <end position="664"/>
    </location>
</feature>
<dbReference type="SMART" id="SM00703">
    <property type="entry name" value="NRF"/>
    <property type="match status" value="1"/>
</dbReference>
<dbReference type="PANTHER" id="PTHR11161">
    <property type="entry name" value="O-ACYLTRANSFERASE"/>
    <property type="match status" value="1"/>
</dbReference>
<proteinExistence type="predicted"/>
<keyword evidence="1" id="KW-0812">Transmembrane</keyword>
<dbReference type="OrthoDB" id="118951at2759"/>
<feature type="transmembrane region" description="Helical" evidence="1">
    <location>
        <begin position="533"/>
        <end position="551"/>
    </location>
</feature>
<dbReference type="EMBL" id="JADBJN010000001">
    <property type="protein sequence ID" value="KAG5684660.1"/>
    <property type="molecule type" value="Genomic_DNA"/>
</dbReference>
<protein>
    <recommendedName>
        <fullName evidence="3">Nose resistant-to-fluoxetine protein N-terminal domain-containing protein</fullName>
    </recommendedName>
</protein>
<evidence type="ECO:0000313" key="4">
    <source>
        <dbReference type="EMBL" id="KAG5684660.1"/>
    </source>
</evidence>
<evidence type="ECO:0000259" key="3">
    <source>
        <dbReference type="SMART" id="SM00703"/>
    </source>
</evidence>
<feature type="transmembrane region" description="Helical" evidence="1">
    <location>
        <begin position="510"/>
        <end position="526"/>
    </location>
</feature>
<dbReference type="AlphaFoldDB" id="A0A9J6CRY8"/>
<dbReference type="Pfam" id="PF01757">
    <property type="entry name" value="Acyl_transf_3"/>
    <property type="match status" value="1"/>
</dbReference>
<feature type="transmembrane region" description="Helical" evidence="1">
    <location>
        <begin position="602"/>
        <end position="625"/>
    </location>
</feature>
<dbReference type="Pfam" id="PF20146">
    <property type="entry name" value="NRF"/>
    <property type="match status" value="1"/>
</dbReference>
<gene>
    <name evidence="4" type="ORF">PVAND_013878</name>
</gene>
<evidence type="ECO:0000256" key="2">
    <source>
        <dbReference type="SAM" id="SignalP"/>
    </source>
</evidence>
<name>A0A9J6CRY8_POLVA</name>
<feature type="transmembrane region" description="Helical" evidence="1">
    <location>
        <begin position="571"/>
        <end position="590"/>
    </location>
</feature>
<dbReference type="InterPro" id="IPR052728">
    <property type="entry name" value="O2_lipid_transport_reg"/>
</dbReference>
<reference evidence="4" key="1">
    <citation type="submission" date="2021-03" db="EMBL/GenBank/DDBJ databases">
        <title>Chromosome level genome of the anhydrobiotic midge Polypedilum vanderplanki.</title>
        <authorList>
            <person name="Yoshida Y."/>
            <person name="Kikawada T."/>
            <person name="Gusev O."/>
        </authorList>
    </citation>
    <scope>NUCLEOTIDE SEQUENCE</scope>
    <source>
        <strain evidence="4">NIAS01</strain>
        <tissue evidence="4">Whole body or cell culture</tissue>
    </source>
</reference>
<dbReference type="Proteomes" id="UP001107558">
    <property type="component" value="Chromosome 1"/>
</dbReference>
<keyword evidence="1" id="KW-0472">Membrane</keyword>
<sequence>MINLWIILCLFNGYTSSFALRLEAPEKSASDKEFINTLARKLFVEAHKNPMNISQYEVSADCRRDYLHYLQSLMSFDMWALQMYDASGHFSTGILRGNVNSFGDFEECINIRNEKLKISGKHCYIETQPHIEESAQYLNHLKKLIQSYEIIKSRLEDPAHIFTHFSSIVYGLCVPSSCTHDDVKTFSKTFLSQLTNNTGINFELQVTKEMCHVAENSLELKALNNGSKITICLFMVICLMALFSTHVSAQSKDKKRWLEAFSLSRNYKSLVSTYRTSDDVKVIHGIKFVNAIMIFLCHKTVDSLIPSVNRTKVAEKSSEASSIVVRVCALYTDVFLMLSGVLVAYSITSRLMKKQRISLIHEYIARYMRIIPNIIAVMLATAYILPMLAHHTAHRSVVVDKPAELCRNFGWRNLLMIQNWFKFEEMCNLHTHHIGTDFELFLISPMLLMLMWRSPRKGSLLILSLATISTILRYYVTYTKSLNYFVPFSAELSKLIATANHLYTLPTHRFTVYGIGLLLGFILIKYNDIKLKTHHVLIGNTISALAMILIVKTSVKMTGLEVIYDRNMHGLFAAFAPILACIPVAWIILASQNGHTNAVIRFLQWDGFVVTTKLCYAFYLIQIPIFQLLIANRRDIRFYSGSSLINLNEIVVICLFSIATTLLIEMPVMNIKKLVFNESTISNGSVKTLNENNNKTLNGTINKEEKVE</sequence>
<evidence type="ECO:0000313" key="5">
    <source>
        <dbReference type="Proteomes" id="UP001107558"/>
    </source>
</evidence>
<keyword evidence="2" id="KW-0732">Signal</keyword>
<feature type="signal peptide" evidence="2">
    <location>
        <begin position="1"/>
        <end position="19"/>
    </location>
</feature>
<feature type="transmembrane region" description="Helical" evidence="1">
    <location>
        <begin position="323"/>
        <end position="347"/>
    </location>
</feature>
<dbReference type="InterPro" id="IPR002656">
    <property type="entry name" value="Acyl_transf_3_dom"/>
</dbReference>
<feature type="domain" description="Nose resistant-to-fluoxetine protein N-terminal" evidence="3">
    <location>
        <begin position="59"/>
        <end position="213"/>
    </location>
</feature>
<keyword evidence="1" id="KW-1133">Transmembrane helix</keyword>
<dbReference type="InterPro" id="IPR006621">
    <property type="entry name" value="Nose-resist-to-fluoxetine_N"/>
</dbReference>
<dbReference type="PANTHER" id="PTHR11161:SF4">
    <property type="entry name" value="DROP DEAD"/>
    <property type="match status" value="1"/>
</dbReference>
<feature type="transmembrane region" description="Helical" evidence="1">
    <location>
        <begin position="367"/>
        <end position="385"/>
    </location>
</feature>
<accession>A0A9J6CRY8</accession>
<comment type="caution">
    <text evidence="4">The sequence shown here is derived from an EMBL/GenBank/DDBJ whole genome shotgun (WGS) entry which is preliminary data.</text>
</comment>